<keyword evidence="1" id="KW-0812">Transmembrane</keyword>
<evidence type="ECO:0000313" key="3">
    <source>
        <dbReference type="Proteomes" id="UP000317093"/>
    </source>
</evidence>
<keyword evidence="3" id="KW-1185">Reference proteome</keyword>
<keyword evidence="1" id="KW-0472">Membrane</keyword>
<organism evidence="2 3">
    <name type="scientific">Kolteria novifilia</name>
    <dbReference type="NCBI Taxonomy" id="2527975"/>
    <lineage>
        <taxon>Bacteria</taxon>
        <taxon>Pseudomonadati</taxon>
        <taxon>Planctomycetota</taxon>
        <taxon>Planctomycetia</taxon>
        <taxon>Kolteriales</taxon>
        <taxon>Kolteriaceae</taxon>
        <taxon>Kolteria</taxon>
    </lineage>
</organism>
<keyword evidence="1" id="KW-1133">Transmembrane helix</keyword>
<gene>
    <name evidence="2" type="ORF">Pan216_42440</name>
</gene>
<dbReference type="Proteomes" id="UP000317093">
    <property type="component" value="Chromosome"/>
</dbReference>
<dbReference type="AlphaFoldDB" id="A0A518B8Q8"/>
<feature type="transmembrane region" description="Helical" evidence="1">
    <location>
        <begin position="51"/>
        <end position="76"/>
    </location>
</feature>
<feature type="transmembrane region" description="Helical" evidence="1">
    <location>
        <begin position="25"/>
        <end position="44"/>
    </location>
</feature>
<dbReference type="Pfam" id="PF11086">
    <property type="entry name" value="DUF2878"/>
    <property type="match status" value="1"/>
</dbReference>
<evidence type="ECO:0000256" key="1">
    <source>
        <dbReference type="SAM" id="Phobius"/>
    </source>
</evidence>
<dbReference type="KEGG" id="knv:Pan216_42440"/>
<feature type="transmembrane region" description="Helical" evidence="1">
    <location>
        <begin position="82"/>
        <end position="101"/>
    </location>
</feature>
<dbReference type="OrthoDB" id="288800at2"/>
<evidence type="ECO:0000313" key="2">
    <source>
        <dbReference type="EMBL" id="QDU63366.1"/>
    </source>
</evidence>
<protein>
    <recommendedName>
        <fullName evidence="4">DUF2878 domain-containing protein</fullName>
    </recommendedName>
</protein>
<evidence type="ECO:0008006" key="4">
    <source>
        <dbReference type="Google" id="ProtNLM"/>
    </source>
</evidence>
<name>A0A518B8Q8_9BACT</name>
<accession>A0A518B8Q8</accession>
<feature type="transmembrane region" description="Helical" evidence="1">
    <location>
        <begin position="142"/>
        <end position="169"/>
    </location>
</feature>
<dbReference type="RefSeq" id="WP_145260785.1">
    <property type="nucleotide sequence ID" value="NZ_CP036279.1"/>
</dbReference>
<dbReference type="InterPro" id="IPR021306">
    <property type="entry name" value="DUF2878"/>
</dbReference>
<proteinExistence type="predicted"/>
<feature type="transmembrane region" description="Helical" evidence="1">
    <location>
        <begin position="113"/>
        <end position="130"/>
    </location>
</feature>
<reference evidence="2 3" key="1">
    <citation type="submission" date="2019-02" db="EMBL/GenBank/DDBJ databases">
        <title>Deep-cultivation of Planctomycetes and their phenomic and genomic characterization uncovers novel biology.</title>
        <authorList>
            <person name="Wiegand S."/>
            <person name="Jogler M."/>
            <person name="Boedeker C."/>
            <person name="Pinto D."/>
            <person name="Vollmers J."/>
            <person name="Rivas-Marin E."/>
            <person name="Kohn T."/>
            <person name="Peeters S.H."/>
            <person name="Heuer A."/>
            <person name="Rast P."/>
            <person name="Oberbeckmann S."/>
            <person name="Bunk B."/>
            <person name="Jeske O."/>
            <person name="Meyerdierks A."/>
            <person name="Storesund J.E."/>
            <person name="Kallscheuer N."/>
            <person name="Luecker S."/>
            <person name="Lage O.M."/>
            <person name="Pohl T."/>
            <person name="Merkel B.J."/>
            <person name="Hornburger P."/>
            <person name="Mueller R.-W."/>
            <person name="Bruemmer F."/>
            <person name="Labrenz M."/>
            <person name="Spormann A.M."/>
            <person name="Op den Camp H."/>
            <person name="Overmann J."/>
            <person name="Amann R."/>
            <person name="Jetten M.S.M."/>
            <person name="Mascher T."/>
            <person name="Medema M.H."/>
            <person name="Devos D.P."/>
            <person name="Kaster A.-K."/>
            <person name="Ovreas L."/>
            <person name="Rohde M."/>
            <person name="Galperin M.Y."/>
            <person name="Jogler C."/>
        </authorList>
    </citation>
    <scope>NUCLEOTIDE SEQUENCE [LARGE SCALE GENOMIC DNA]</scope>
    <source>
        <strain evidence="2 3">Pan216</strain>
    </source>
</reference>
<dbReference type="EMBL" id="CP036279">
    <property type="protein sequence ID" value="QDU63366.1"/>
    <property type="molecule type" value="Genomic_DNA"/>
</dbReference>
<sequence length="176" mass="19195">MASLVNFIAFQTAWFACILDAKLGVGWLGVAAVGVVVVLETALVTRRARHLAFLMLVGLLGTAIESTMVSIGAYGFRNPSPIPWLCPLWISAMWVNFATTVEGCLAWLRHHRAWASLLGLLGGPVSYWGGQRMGGMEFHWGTVPTLLVIGLVWAVATPLVFWLSTLPVFDGGERLW</sequence>